<reference evidence="4 5" key="1">
    <citation type="journal article" date="2018" name="PLoS Genet.">
        <title>Population sequencing reveals clonal diversity and ancestral inbreeding in the grapevine cultivar Chardonnay.</title>
        <authorList>
            <person name="Roach M.J."/>
            <person name="Johnson D.L."/>
            <person name="Bohlmann J."/>
            <person name="van Vuuren H.J."/>
            <person name="Jones S.J."/>
            <person name="Pretorius I.S."/>
            <person name="Schmidt S.A."/>
            <person name="Borneman A.R."/>
        </authorList>
    </citation>
    <scope>NUCLEOTIDE SEQUENCE [LARGE SCALE GENOMIC DNA]</scope>
    <source>
        <strain evidence="5">cv. Chardonnay</strain>
        <tissue evidence="4">Leaf</tissue>
    </source>
</reference>
<dbReference type="Pfam" id="PF03763">
    <property type="entry name" value="Remorin_C"/>
    <property type="match status" value="2"/>
</dbReference>
<protein>
    <recommendedName>
        <fullName evidence="3">Remorin C-terminal domain-containing protein</fullName>
    </recommendedName>
</protein>
<dbReference type="AlphaFoldDB" id="A0A438E332"/>
<dbReference type="Proteomes" id="UP000288805">
    <property type="component" value="Unassembled WGS sequence"/>
</dbReference>
<dbReference type="SUPFAM" id="SSF101447">
    <property type="entry name" value="Formin homology 2 domain (FH2 domain)"/>
    <property type="match status" value="1"/>
</dbReference>
<comment type="caution">
    <text evidence="4">The sequence shown here is derived from an EMBL/GenBank/DDBJ whole genome shotgun (WGS) entry which is preliminary data.</text>
</comment>
<dbReference type="PANTHER" id="PTHR31471">
    <property type="entry name" value="OS02G0116800 PROTEIN"/>
    <property type="match status" value="1"/>
</dbReference>
<feature type="compositionally biased region" description="Pro residues" evidence="2">
    <location>
        <begin position="35"/>
        <end position="50"/>
    </location>
</feature>
<evidence type="ECO:0000259" key="3">
    <source>
        <dbReference type="Pfam" id="PF03763"/>
    </source>
</evidence>
<name>A0A438E332_VITVI</name>
<accession>A0A438E332</accession>
<dbReference type="PANTHER" id="PTHR31471:SF51">
    <property type="entry name" value="REMORIN FAMILY PROTEIN"/>
    <property type="match status" value="1"/>
</dbReference>
<organism evidence="4 5">
    <name type="scientific">Vitis vinifera</name>
    <name type="common">Grape</name>
    <dbReference type="NCBI Taxonomy" id="29760"/>
    <lineage>
        <taxon>Eukaryota</taxon>
        <taxon>Viridiplantae</taxon>
        <taxon>Streptophyta</taxon>
        <taxon>Embryophyta</taxon>
        <taxon>Tracheophyta</taxon>
        <taxon>Spermatophyta</taxon>
        <taxon>Magnoliopsida</taxon>
        <taxon>eudicotyledons</taxon>
        <taxon>Gunneridae</taxon>
        <taxon>Pentapetalae</taxon>
        <taxon>rosids</taxon>
        <taxon>Vitales</taxon>
        <taxon>Vitaceae</taxon>
        <taxon>Viteae</taxon>
        <taxon>Vitis</taxon>
    </lineage>
</organism>
<feature type="domain" description="Remorin C-terminal" evidence="3">
    <location>
        <begin position="130"/>
        <end position="193"/>
    </location>
</feature>
<feature type="region of interest" description="Disordered" evidence="2">
    <location>
        <begin position="1"/>
        <end position="70"/>
    </location>
</feature>
<feature type="compositionally biased region" description="Basic and acidic residues" evidence="2">
    <location>
        <begin position="19"/>
        <end position="30"/>
    </location>
</feature>
<evidence type="ECO:0000256" key="2">
    <source>
        <dbReference type="SAM" id="MobiDB-lite"/>
    </source>
</evidence>
<feature type="domain" description="Remorin C-terminal" evidence="3">
    <location>
        <begin position="68"/>
        <end position="124"/>
    </location>
</feature>
<comment type="similarity">
    <text evidence="1">Belongs to the remorin family.</text>
</comment>
<evidence type="ECO:0000313" key="4">
    <source>
        <dbReference type="EMBL" id="RVW42118.1"/>
    </source>
</evidence>
<evidence type="ECO:0000313" key="5">
    <source>
        <dbReference type="Proteomes" id="UP000288805"/>
    </source>
</evidence>
<proteinExistence type="inferred from homology"/>
<dbReference type="InterPro" id="IPR005516">
    <property type="entry name" value="Remorin_C"/>
</dbReference>
<evidence type="ECO:0000256" key="1">
    <source>
        <dbReference type="ARBA" id="ARBA00005711"/>
    </source>
</evidence>
<dbReference type="EMBL" id="QGNW01001414">
    <property type="protein sequence ID" value="RVW42118.1"/>
    <property type="molecule type" value="Genomic_DNA"/>
</dbReference>
<sequence length="198" mass="22076">MKKAPTEEPSAAGASFSKKPLDKAASRKQDIAAPKPTPPPPPPPPPPPTKEPATRKAQATRGRPIGEIEIDAWEKAEMAKIKEKFDKVNGEIASWADKKKKKAKLKLDKIEGALDQKRAKALRHDRTDINISKLQAALDQKRAKALRHYRTDIQNIDYVAGGAKAQTEEKRRNEELKVKEKSKIIRETGQFPPTCLCF</sequence>
<gene>
    <name evidence="4" type="ORF">CK203_085757</name>
</gene>